<dbReference type="Proteomes" id="UP000474104">
    <property type="component" value="Unassembled WGS sequence"/>
</dbReference>
<evidence type="ECO:0000313" key="1">
    <source>
        <dbReference type="EMBL" id="NDO72297.1"/>
    </source>
</evidence>
<sequence>MTLQEVVARFNTTPFLFAGSGITRRYYGLPDWGGLLTYFAKKVKKDSFAYRFYENKASKICLHCRLVWQRPDFG</sequence>
<accession>A0A9X5CFI8</accession>
<protein>
    <submittedName>
        <fullName evidence="1">Uncharacterized protein</fullName>
    </submittedName>
</protein>
<dbReference type="RefSeq" id="WP_157404344.1">
    <property type="nucleotide sequence ID" value="NZ_VIRB01000161.1"/>
</dbReference>
<dbReference type="OrthoDB" id="78172at2"/>
<comment type="caution">
    <text evidence="1">The sequence shown here is derived from an EMBL/GenBank/DDBJ whole genome shotgun (WGS) entry which is preliminary data.</text>
</comment>
<proteinExistence type="predicted"/>
<evidence type="ECO:0000313" key="2">
    <source>
        <dbReference type="Proteomes" id="UP000474104"/>
    </source>
</evidence>
<gene>
    <name evidence="1" type="ORF">FMM80_28205</name>
</gene>
<name>A0A9X5CFI8_9FIRM</name>
<reference evidence="1 2" key="1">
    <citation type="submission" date="2019-07" db="EMBL/GenBank/DDBJ databases">
        <title>Draft genome sequences of 15 bacterial species constituting the stable defined intestinal microbiota of the GM15 gnotobiotic mouse model.</title>
        <authorList>
            <person name="Elie C."/>
            <person name="Mathieu A."/>
            <person name="Saliou A."/>
            <person name="Darnaud M."/>
            <person name="Leulier F."/>
            <person name="Tamellini A."/>
        </authorList>
    </citation>
    <scope>NUCLEOTIDE SEQUENCE [LARGE SCALE GENOMIC DNA]</scope>
    <source>
        <strain evidence="2">ASF 502</strain>
    </source>
</reference>
<organism evidence="1 2">
    <name type="scientific">Schaedlerella arabinosiphila</name>
    <dbReference type="NCBI Taxonomy" id="2044587"/>
    <lineage>
        <taxon>Bacteria</taxon>
        <taxon>Bacillati</taxon>
        <taxon>Bacillota</taxon>
        <taxon>Clostridia</taxon>
        <taxon>Lachnospirales</taxon>
        <taxon>Lachnospiraceae</taxon>
        <taxon>Schaedlerella</taxon>
    </lineage>
</organism>
<dbReference type="EMBL" id="VIRB01000161">
    <property type="protein sequence ID" value="NDO72297.1"/>
    <property type="molecule type" value="Genomic_DNA"/>
</dbReference>
<dbReference type="AlphaFoldDB" id="A0A9X5CFI8"/>